<dbReference type="AlphaFoldDB" id="W1J4Z9"/>
<accession>W1J4Z9</accession>
<dbReference type="EMBL" id="CBXF010000118">
    <property type="protein sequence ID" value="CDL84906.1"/>
    <property type="molecule type" value="Genomic_DNA"/>
</dbReference>
<evidence type="ECO:0000313" key="1">
    <source>
        <dbReference type="EMBL" id="CDL84906.1"/>
    </source>
</evidence>
<proteinExistence type="predicted"/>
<keyword evidence="2" id="KW-1185">Reference proteome</keyword>
<reference evidence="1" key="1">
    <citation type="submission" date="2013-11" db="EMBL/GenBank/DDBJ databases">
        <title>Draft genome sequence and annotation of the entomopathogenic bacteria, Xenorhabdus cabanillasi strain JM26 and Xenorhabdus szentirmai strain DSM 16338.</title>
        <authorList>
            <person name="Gualtieri M."/>
            <person name="Ogier J.C."/>
            <person name="Pages S."/>
            <person name="Givaudan A."/>
            <person name="Gaudriault S."/>
        </authorList>
    </citation>
    <scope>NUCLEOTIDE SEQUENCE [LARGE SCALE GENOMIC DNA]</scope>
    <source>
        <strain evidence="1">DSM 16338</strain>
    </source>
</reference>
<dbReference type="STRING" id="1427518.XSR1_570009"/>
<organism evidence="1 2">
    <name type="scientific">Xenorhabdus szentirmaii DSM 16338</name>
    <dbReference type="NCBI Taxonomy" id="1427518"/>
    <lineage>
        <taxon>Bacteria</taxon>
        <taxon>Pseudomonadati</taxon>
        <taxon>Pseudomonadota</taxon>
        <taxon>Gammaproteobacteria</taxon>
        <taxon>Enterobacterales</taxon>
        <taxon>Morganellaceae</taxon>
        <taxon>Xenorhabdus</taxon>
    </lineage>
</organism>
<sequence length="58" mass="6791">MGMKEFVSMMALGLNGELLIIFLLNKEKIGEHSFENDPVYSLWYILKYVLNSLEKKHD</sequence>
<gene>
    <name evidence="1" type="ORF">XSR1_570009</name>
</gene>
<dbReference type="Proteomes" id="UP000019202">
    <property type="component" value="Unassembled WGS sequence"/>
</dbReference>
<evidence type="ECO:0000313" key="2">
    <source>
        <dbReference type="Proteomes" id="UP000019202"/>
    </source>
</evidence>
<name>W1J4Z9_9GAMM</name>
<comment type="caution">
    <text evidence="1">The sequence shown here is derived from an EMBL/GenBank/DDBJ whole genome shotgun (WGS) entry which is preliminary data.</text>
</comment>
<protein>
    <submittedName>
        <fullName evidence="1">Uncharacterized protein</fullName>
    </submittedName>
</protein>